<dbReference type="InterPro" id="IPR029063">
    <property type="entry name" value="SAM-dependent_MTases_sf"/>
</dbReference>
<dbReference type="Pfam" id="PF11899">
    <property type="entry name" value="DUF3419"/>
    <property type="match status" value="1"/>
</dbReference>
<sequence>MMANILQWPTKVWQLPKVQHLVKSTLRYFSAGQKNELSDETKTDKINYSGTYVNMCKINRMMNIKSGDRILTVAASGAHAISKLLADPEEVVAIDISVPQLHMSKLQAVGMKLLSREEFCTLIGIDRERTPSTERMQIYEDIRSALDADSIEFWDRSKNLIEDGILYCGEFDRAYINSFNALYPTKQDKATIRQFLELGDDMETQRRVYKGLRETSQWRAVFRNLLNFECFSMMSNVLEDDQELDRLVLNMFNHVCNNVPNNRSHMLESFMTGDLTICQLPAYLREGNFELIKDRLDRIKWVEGDIVDHISDSVSKPNLRKFDGINLSTVPVYYEQPEKLPNMMKCAVTLCNPGSMIVYYVHSDKRNNRFQDDLVEKGLLSYGGQDLSHGGFIIPRCSTVI</sequence>
<dbReference type="OrthoDB" id="10016743at2759"/>
<protein>
    <submittedName>
        <fullName evidence="1">Uncharacterized protein</fullName>
    </submittedName>
</protein>
<proteinExistence type="predicted"/>
<dbReference type="PANTHER" id="PTHR47473:SF1">
    <property type="entry name" value="METHYLTRANSFERASE DOMAIN-CONTAINING PROTEIN"/>
    <property type="match status" value="1"/>
</dbReference>
<dbReference type="Proteomes" id="UP000749559">
    <property type="component" value="Unassembled WGS sequence"/>
</dbReference>
<evidence type="ECO:0000313" key="2">
    <source>
        <dbReference type="Proteomes" id="UP000749559"/>
    </source>
</evidence>
<dbReference type="AlphaFoldDB" id="A0A8J1UR25"/>
<accession>A0A8J1UR25</accession>
<dbReference type="PANTHER" id="PTHR47473">
    <property type="entry name" value="BTA1P"/>
    <property type="match status" value="1"/>
</dbReference>
<dbReference type="InterPro" id="IPR021829">
    <property type="entry name" value="DUF3419"/>
</dbReference>
<dbReference type="SUPFAM" id="SSF53335">
    <property type="entry name" value="S-adenosyl-L-methionine-dependent methyltransferases"/>
    <property type="match status" value="1"/>
</dbReference>
<evidence type="ECO:0000313" key="1">
    <source>
        <dbReference type="EMBL" id="CAH1782401.1"/>
    </source>
</evidence>
<name>A0A8J1UR25_OWEFU</name>
<keyword evidence="2" id="KW-1185">Reference proteome</keyword>
<organism evidence="1 2">
    <name type="scientific">Owenia fusiformis</name>
    <name type="common">Polychaete worm</name>
    <dbReference type="NCBI Taxonomy" id="6347"/>
    <lineage>
        <taxon>Eukaryota</taxon>
        <taxon>Metazoa</taxon>
        <taxon>Spiralia</taxon>
        <taxon>Lophotrochozoa</taxon>
        <taxon>Annelida</taxon>
        <taxon>Polychaeta</taxon>
        <taxon>Sedentaria</taxon>
        <taxon>Canalipalpata</taxon>
        <taxon>Sabellida</taxon>
        <taxon>Oweniida</taxon>
        <taxon>Oweniidae</taxon>
        <taxon>Owenia</taxon>
    </lineage>
</organism>
<comment type="caution">
    <text evidence="1">The sequence shown here is derived from an EMBL/GenBank/DDBJ whole genome shotgun (WGS) entry which is preliminary data.</text>
</comment>
<dbReference type="EMBL" id="CAIIXF020000004">
    <property type="protein sequence ID" value="CAH1782401.1"/>
    <property type="molecule type" value="Genomic_DNA"/>
</dbReference>
<gene>
    <name evidence="1" type="ORF">OFUS_LOCUS8858</name>
</gene>
<reference evidence="1" key="1">
    <citation type="submission" date="2022-03" db="EMBL/GenBank/DDBJ databases">
        <authorList>
            <person name="Martin C."/>
        </authorList>
    </citation>
    <scope>NUCLEOTIDE SEQUENCE</scope>
</reference>